<protein>
    <submittedName>
        <fullName evidence="2">Uncharacterized protein</fullName>
    </submittedName>
</protein>
<dbReference type="AlphaFoldDB" id="A0AAD6YUZ9"/>
<feature type="region of interest" description="Disordered" evidence="1">
    <location>
        <begin position="75"/>
        <end position="94"/>
    </location>
</feature>
<dbReference type="EMBL" id="JARJCW010000001">
    <property type="protein sequence ID" value="KAJ7230147.1"/>
    <property type="molecule type" value="Genomic_DNA"/>
</dbReference>
<gene>
    <name evidence="2" type="ORF">GGX14DRAFT_384106</name>
</gene>
<accession>A0AAD6YUZ9</accession>
<name>A0AAD6YUZ9_9AGAR</name>
<dbReference type="Proteomes" id="UP001219525">
    <property type="component" value="Unassembled WGS sequence"/>
</dbReference>
<sequence>MAQAELGCAQNADGSLKDVSDVVFYNDPDDVHPLPRRSATPALAPIFQNGRPIGKFPHRSPVRANYPAAPRALTSHLPASPIPDNAASASAPSVLKRKADGACAALPQKAPKLGDADSSGAESGEDSDVETDTKAHSLALELLKSGFQNGHISAGEYAAKHTDALIAELNDLKYGFEEEATDDEA</sequence>
<evidence type="ECO:0000313" key="3">
    <source>
        <dbReference type="Proteomes" id="UP001219525"/>
    </source>
</evidence>
<keyword evidence="3" id="KW-1185">Reference proteome</keyword>
<evidence type="ECO:0000313" key="2">
    <source>
        <dbReference type="EMBL" id="KAJ7230147.1"/>
    </source>
</evidence>
<comment type="caution">
    <text evidence="2">The sequence shown here is derived from an EMBL/GenBank/DDBJ whole genome shotgun (WGS) entry which is preliminary data.</text>
</comment>
<feature type="region of interest" description="Disordered" evidence="1">
    <location>
        <begin position="106"/>
        <end position="133"/>
    </location>
</feature>
<evidence type="ECO:0000256" key="1">
    <source>
        <dbReference type="SAM" id="MobiDB-lite"/>
    </source>
</evidence>
<proteinExistence type="predicted"/>
<reference evidence="2" key="1">
    <citation type="submission" date="2023-03" db="EMBL/GenBank/DDBJ databases">
        <title>Massive genome expansion in bonnet fungi (Mycena s.s.) driven by repeated elements and novel gene families across ecological guilds.</title>
        <authorList>
            <consortium name="Lawrence Berkeley National Laboratory"/>
            <person name="Harder C.B."/>
            <person name="Miyauchi S."/>
            <person name="Viragh M."/>
            <person name="Kuo A."/>
            <person name="Thoen E."/>
            <person name="Andreopoulos B."/>
            <person name="Lu D."/>
            <person name="Skrede I."/>
            <person name="Drula E."/>
            <person name="Henrissat B."/>
            <person name="Morin E."/>
            <person name="Kohler A."/>
            <person name="Barry K."/>
            <person name="LaButti K."/>
            <person name="Morin E."/>
            <person name="Salamov A."/>
            <person name="Lipzen A."/>
            <person name="Mereny Z."/>
            <person name="Hegedus B."/>
            <person name="Baldrian P."/>
            <person name="Stursova M."/>
            <person name="Weitz H."/>
            <person name="Taylor A."/>
            <person name="Grigoriev I.V."/>
            <person name="Nagy L.G."/>
            <person name="Martin F."/>
            <person name="Kauserud H."/>
        </authorList>
    </citation>
    <scope>NUCLEOTIDE SEQUENCE</scope>
    <source>
        <strain evidence="2">9144</strain>
    </source>
</reference>
<organism evidence="2 3">
    <name type="scientific">Mycena pura</name>
    <dbReference type="NCBI Taxonomy" id="153505"/>
    <lineage>
        <taxon>Eukaryota</taxon>
        <taxon>Fungi</taxon>
        <taxon>Dikarya</taxon>
        <taxon>Basidiomycota</taxon>
        <taxon>Agaricomycotina</taxon>
        <taxon>Agaricomycetes</taxon>
        <taxon>Agaricomycetidae</taxon>
        <taxon>Agaricales</taxon>
        <taxon>Marasmiineae</taxon>
        <taxon>Mycenaceae</taxon>
        <taxon>Mycena</taxon>
    </lineage>
</organism>